<feature type="region of interest" description="Disordered" evidence="1">
    <location>
        <begin position="1697"/>
        <end position="1871"/>
    </location>
</feature>
<dbReference type="PANTHER" id="PTHR22380:SF1">
    <property type="entry name" value="TESTIS-EXPRESSED PROTEIN 15"/>
    <property type="match status" value="1"/>
</dbReference>
<feature type="compositionally biased region" description="Basic and acidic residues" evidence="1">
    <location>
        <begin position="324"/>
        <end position="338"/>
    </location>
</feature>
<feature type="region of interest" description="Disordered" evidence="1">
    <location>
        <begin position="1065"/>
        <end position="1154"/>
    </location>
</feature>
<feature type="compositionally biased region" description="Low complexity" evidence="1">
    <location>
        <begin position="1945"/>
        <end position="1956"/>
    </location>
</feature>
<feature type="region of interest" description="Disordered" evidence="1">
    <location>
        <begin position="1574"/>
        <end position="1638"/>
    </location>
</feature>
<feature type="compositionally biased region" description="Basic and acidic residues" evidence="1">
    <location>
        <begin position="1457"/>
        <end position="1467"/>
    </location>
</feature>
<dbReference type="InterPro" id="IPR026616">
    <property type="entry name" value="TEX15"/>
</dbReference>
<protein>
    <recommendedName>
        <fullName evidence="2">TASOR pseudo-PARP domain-containing protein</fullName>
    </recommendedName>
</protein>
<feature type="compositionally biased region" description="Basic residues" evidence="1">
    <location>
        <begin position="1446"/>
        <end position="1456"/>
    </location>
</feature>
<feature type="compositionally biased region" description="Basic and acidic residues" evidence="1">
    <location>
        <begin position="1745"/>
        <end position="1754"/>
    </location>
</feature>
<feature type="region of interest" description="Disordered" evidence="1">
    <location>
        <begin position="2005"/>
        <end position="2111"/>
    </location>
</feature>
<dbReference type="GO" id="GO:0005634">
    <property type="term" value="C:nucleus"/>
    <property type="evidence" value="ECO:0007669"/>
    <property type="project" value="TreeGrafter"/>
</dbReference>
<reference evidence="3" key="1">
    <citation type="submission" date="2018-11" db="EMBL/GenBank/DDBJ databases">
        <authorList>
            <person name="Alioto T."/>
            <person name="Alioto T."/>
        </authorList>
    </citation>
    <scope>NUCLEOTIDE SEQUENCE</scope>
</reference>
<feature type="region of interest" description="Disordered" evidence="1">
    <location>
        <begin position="806"/>
        <end position="828"/>
    </location>
</feature>
<sequence length="2111" mass="238787">MQSISSYRKDVLTFMPLTCTWARELMENVEKTCLSKGPLRGWIPMKMHIVDNPDLEEAFEDRKAALRKMGRTDDELKEEFGFLAESWRSVVSMCKYGVRCSEKKTNILGDTRAGLHLNRNYDMLLRFMTFRNFITARCIVVLRVIPGRVKKVMPRFKGRTLLHPSKHYDSHTSMIQPDPNITICEGLAHNFIYIYQLDEKSKLPLMHPRQAVPYAVIQLRQPYRVTVNRPFLSFRDRFLAQMKHKEASNGNKSYRTYIKRRHLKGTERKRSRSRSRKSDERNRKNEYSDSSQETDNSTKRRTRRNEMPKLKPVRKRSNTPTKRSSSEKDQPANAETDKSCIETKLQKIEEEIKLRQSKLTVLRHIKSNHDLEKNENDAVKEELPTTDTYSSSLTESTGCDIEFAPKISCVYSTSSIDNIDMVDPAIIRELSSGASTPTLDEPGDQGATQSENVALGKDLDMTDNSDKQKQIACPVTAESGISTQRENIDNCKSTIDATNDKFDGKNESKTHNVEETDNALQTEKTIVKEEHEMESSKQDDSNNVEECVKHESEEPIEGSSTDKNFDIKTLFREAIYKMDPSDLYELLTEKLAGDEEEHSDEGLQQQNTTESNNKVENEHSGDVVGLDLSCKSKCNVQDNKVDVKENVANNNSCNTDFESKTPEIKESHMFCAVSAVEDHSYSAPKESCIAGLDNLDILARVASELQAAKVVDCKTKTKSKAITSAINILNENKQEQEYIFDAEKFNPNIKGEPVVSLRKLDYSKTHDIKQHVKENEKKTSGISSSIKENSLLSVKIEPIENETVSLETGRSNAKSNQATNKRKNDKKLSGLEKELSSLMSSSISPVIASTKRKTANSVAAAFAASEQPPLQTKNINVKTSKHHKIIKQDDTKTKEENEPSTKSPKETNIQPASTHDKISGNQEPKFTCRENLFEKFASSDAIEKSFDKETDAPNELSPPKVQNTNVETQEKTSQEIAKTVIKQEPGVSDVLPSKSLSSTSVAKVSSDKAKGSHKPGDHLLIKKLMSPTSDLDESIIDLMNKQVTESMMQSDLFLNGLSVNVKQEPVSPKQEFSSDEHKSVSKIESCNTNKPSDESRTHDKSKPTELDLPQSIVVIKKEPLSPVAESFSENDKNTEENQQKNENTDSNVFNQSENLPISTVESKEITTEIDKTLKDLEQVIGLFSNRVRSNSGDADKDNCSSDKIGEKAVKSSEKDIKMKKLKILSDSTPDDTSGKSIKESVEKGTDHHINGKQNELKSTDLSEEYVTANTGDKTIEEHMPIQVITGNFPPKKPSAISITSNSITLTETETTNTKSTNSLSKTAESYSQKSPVSLTKQNIDKIQNKHMSKKQSSKTDDTSRATRVLNAAYNEVTSTESSGVVKRIKKEPVTEDEYYGITSQNLIETAKKKTGKFKSTVSEKQVKRKVSESTYSSDSSPYRDSTKVHNQNRTHKHRTPTRSEKGKDISKQHTNSGLNQLEAIRTHYSASTNNDNQDNKKALHLNSTDGLSKSKIRERRSRSRSSESSCSSSTNSPVGNFRTYIGKNYSNFSRYNANSPKQFQSIDNRTWFVKSKWDNKDGKRSNNSTNNQYSFGSPSRKSYDNNARLNANPSRNSQSQYRIGNHSYNTPNSTNQNQRKGYIGGRIHNQNTFYSSSHNNQVKAANSNSTSYGSSISNSQIEINDRSKNLSSYPRVTIKRERSNSLDRSETTEYKRLRSISPDHDKRYDRKRQRSDSRDRTLLSTYKKYKTDDRDRKSFFRKSRIRSRSRDRDSSSSSDRSLPSKNRVTSYRSASPKNRTSSNRSLSPKNRANSYLTTLSPKDRLNSYQHANNARYDSYRQTSPKRHASGLISDVSCREYPSSTSGSKEPKESDINNTLSKAMSTLLKKIIFDDKSNDNSKEGRMAEMVLDMVKARVTEDKINPGDKLGNHTQPILQEPHKSANEVKRTYSSNTNTSTRTQGESTFERPRTSRFSSVNRPTYSMVNKPACNSYNRSTYSSTYNNQYKTRYNPSMRSRGFSSKRGFISSSRPWSNTTSTFNSRPFDSRSNFRGRGYNRPIHRGTYQNVSSRGSSKFTEKESRSTRDRKDNLSRDVKTDRSRNRKDFHSRDSRSTSK</sequence>
<feature type="compositionally biased region" description="Polar residues" evidence="1">
    <location>
        <begin position="806"/>
        <end position="819"/>
    </location>
</feature>
<feature type="compositionally biased region" description="Polar residues" evidence="1">
    <location>
        <begin position="1324"/>
        <end position="1334"/>
    </location>
</feature>
<proteinExistence type="predicted"/>
<dbReference type="GO" id="GO:0007130">
    <property type="term" value="P:synaptonemal complex assembly"/>
    <property type="evidence" value="ECO:0007669"/>
    <property type="project" value="TreeGrafter"/>
</dbReference>
<accession>A0A8B6EFL3</accession>
<dbReference type="GO" id="GO:0010569">
    <property type="term" value="P:regulation of double-strand break repair via homologous recombination"/>
    <property type="evidence" value="ECO:0007669"/>
    <property type="project" value="InterPro"/>
</dbReference>
<feature type="compositionally biased region" description="Basic and acidic residues" evidence="1">
    <location>
        <begin position="530"/>
        <end position="553"/>
    </location>
</feature>
<feature type="region of interest" description="Disordered" evidence="1">
    <location>
        <begin position="1409"/>
        <end position="1471"/>
    </location>
</feature>
<feature type="compositionally biased region" description="Basic and acidic residues" evidence="1">
    <location>
        <begin position="1193"/>
        <end position="1218"/>
    </location>
</feature>
<feature type="compositionally biased region" description="Basic and acidic residues" evidence="1">
    <location>
        <begin position="1934"/>
        <end position="1944"/>
    </location>
</feature>
<feature type="compositionally biased region" description="Low complexity" evidence="1">
    <location>
        <begin position="988"/>
        <end position="1004"/>
    </location>
</feature>
<feature type="compositionally biased region" description="Low complexity" evidence="1">
    <location>
        <begin position="1428"/>
        <end position="1439"/>
    </location>
</feature>
<dbReference type="Proteomes" id="UP000596742">
    <property type="component" value="Unassembled WGS sequence"/>
</dbReference>
<feature type="compositionally biased region" description="Polar residues" evidence="1">
    <location>
        <begin position="1581"/>
        <end position="1635"/>
    </location>
</feature>
<feature type="region of interest" description="Disordered" evidence="1">
    <location>
        <begin position="947"/>
        <end position="973"/>
    </location>
</feature>
<dbReference type="OrthoDB" id="10054471at2759"/>
<feature type="compositionally biased region" description="Basic and acidic residues" evidence="1">
    <location>
        <begin position="276"/>
        <end position="287"/>
    </location>
</feature>
<feature type="compositionally biased region" description="Polar residues" evidence="1">
    <location>
        <begin position="1779"/>
        <end position="1828"/>
    </location>
</feature>
<organism evidence="3 4">
    <name type="scientific">Mytilus galloprovincialis</name>
    <name type="common">Mediterranean mussel</name>
    <dbReference type="NCBI Taxonomy" id="29158"/>
    <lineage>
        <taxon>Eukaryota</taxon>
        <taxon>Metazoa</taxon>
        <taxon>Spiralia</taxon>
        <taxon>Lophotrochozoa</taxon>
        <taxon>Mollusca</taxon>
        <taxon>Bivalvia</taxon>
        <taxon>Autobranchia</taxon>
        <taxon>Pteriomorphia</taxon>
        <taxon>Mytilida</taxon>
        <taxon>Mytiloidea</taxon>
        <taxon>Mytilidae</taxon>
        <taxon>Mytilinae</taxon>
        <taxon>Mytilus</taxon>
    </lineage>
</organism>
<dbReference type="EMBL" id="UYJE01005054">
    <property type="protein sequence ID" value="VDI33484.1"/>
    <property type="molecule type" value="Genomic_DNA"/>
</dbReference>
<feature type="region of interest" description="Disordered" evidence="1">
    <location>
        <begin position="1308"/>
        <end position="1334"/>
    </location>
</feature>
<feature type="compositionally biased region" description="Polar residues" evidence="1">
    <location>
        <begin position="2059"/>
        <end position="2070"/>
    </location>
</feature>
<feature type="compositionally biased region" description="Basic residues" evidence="1">
    <location>
        <begin position="257"/>
        <end position="275"/>
    </location>
</feature>
<feature type="compositionally biased region" description="Low complexity" evidence="1">
    <location>
        <begin position="1308"/>
        <end position="1323"/>
    </location>
</feature>
<evidence type="ECO:0000256" key="1">
    <source>
        <dbReference type="SAM" id="MobiDB-lite"/>
    </source>
</evidence>
<keyword evidence="4" id="KW-1185">Reference proteome</keyword>
<evidence type="ECO:0000313" key="3">
    <source>
        <dbReference type="EMBL" id="VDI33484.1"/>
    </source>
</evidence>
<name>A0A8B6EFL3_MYTGA</name>
<dbReference type="PANTHER" id="PTHR22380">
    <property type="entry name" value="TESTIS-EXPRESSED PROTEIN 15"/>
    <property type="match status" value="1"/>
</dbReference>
<feature type="compositionally biased region" description="Basic and acidic residues" evidence="1">
    <location>
        <begin position="1697"/>
        <end position="1737"/>
    </location>
</feature>
<feature type="compositionally biased region" description="Basic and acidic residues" evidence="1">
    <location>
        <begin position="2071"/>
        <end position="2111"/>
    </location>
</feature>
<dbReference type="InterPro" id="IPR022188">
    <property type="entry name" value="TASOR_DUF3715"/>
</dbReference>
<feature type="region of interest" description="Disordered" evidence="1">
    <location>
        <begin position="988"/>
        <end position="1018"/>
    </location>
</feature>
<feature type="compositionally biased region" description="Basic and acidic residues" evidence="1">
    <location>
        <begin position="1129"/>
        <end position="1143"/>
    </location>
</feature>
<feature type="compositionally biased region" description="Basic and acidic residues" evidence="1">
    <location>
        <begin position="1232"/>
        <end position="1260"/>
    </location>
</feature>
<gene>
    <name evidence="3" type="ORF">MGAL_10B047834</name>
</gene>
<feature type="compositionally biased region" description="Basic and acidic residues" evidence="1">
    <location>
        <begin position="1072"/>
        <end position="1081"/>
    </location>
</feature>
<feature type="region of interest" description="Disordered" evidence="1">
    <location>
        <begin position="872"/>
        <end position="923"/>
    </location>
</feature>
<feature type="compositionally biased region" description="Polar residues" evidence="1">
    <location>
        <begin position="602"/>
        <end position="612"/>
    </location>
</feature>
<feature type="region of interest" description="Disordered" evidence="1">
    <location>
        <begin position="245"/>
        <end position="338"/>
    </location>
</feature>
<comment type="caution">
    <text evidence="3">The sequence shown here is derived from an EMBL/GenBank/DDBJ whole genome shotgun (WGS) entry which is preliminary data.</text>
</comment>
<feature type="compositionally biased region" description="Polar residues" evidence="1">
    <location>
        <begin position="906"/>
        <end position="923"/>
    </location>
</feature>
<feature type="compositionally biased region" description="Basic residues" evidence="1">
    <location>
        <begin position="1510"/>
        <end position="1519"/>
    </location>
</feature>
<dbReference type="GO" id="GO:0007140">
    <property type="term" value="P:male meiotic nuclear division"/>
    <property type="evidence" value="ECO:0007669"/>
    <property type="project" value="InterPro"/>
</dbReference>
<evidence type="ECO:0000313" key="4">
    <source>
        <dbReference type="Proteomes" id="UP000596742"/>
    </source>
</evidence>
<feature type="compositionally biased region" description="Basic and acidic residues" evidence="1">
    <location>
        <begin position="886"/>
        <end position="905"/>
    </location>
</feature>
<evidence type="ECO:0000259" key="2">
    <source>
        <dbReference type="Pfam" id="PF12509"/>
    </source>
</evidence>
<feature type="region of interest" description="Disordered" evidence="1">
    <location>
        <begin position="1486"/>
        <end position="1537"/>
    </location>
</feature>
<dbReference type="Pfam" id="PF12509">
    <property type="entry name" value="DUF3715"/>
    <property type="match status" value="1"/>
</dbReference>
<feature type="region of interest" description="Disordered" evidence="1">
    <location>
        <begin position="593"/>
        <end position="619"/>
    </location>
</feature>
<feature type="region of interest" description="Disordered" evidence="1">
    <location>
        <begin position="530"/>
        <end position="561"/>
    </location>
</feature>
<feature type="compositionally biased region" description="Basic and acidic residues" evidence="1">
    <location>
        <begin position="1005"/>
        <end position="1018"/>
    </location>
</feature>
<feature type="compositionally biased region" description="Polar residues" evidence="1">
    <location>
        <begin position="2022"/>
        <end position="2045"/>
    </location>
</feature>
<feature type="region of interest" description="Disordered" evidence="1">
    <location>
        <begin position="1918"/>
        <end position="1976"/>
    </location>
</feature>
<feature type="region of interest" description="Disordered" evidence="1">
    <location>
        <begin position="1187"/>
        <end position="1261"/>
    </location>
</feature>
<feature type="domain" description="TASOR pseudo-PARP" evidence="2">
    <location>
        <begin position="66"/>
        <end position="213"/>
    </location>
</feature>
<feature type="compositionally biased region" description="Basic and acidic residues" evidence="1">
    <location>
        <begin position="1091"/>
        <end position="1105"/>
    </location>
</feature>